<evidence type="ECO:0000313" key="2">
    <source>
        <dbReference type="EMBL" id="HJF07582.1"/>
    </source>
</evidence>
<organism evidence="2 3">
    <name type="scientific">Phocaeicola coprocola</name>
    <dbReference type="NCBI Taxonomy" id="310298"/>
    <lineage>
        <taxon>Bacteria</taxon>
        <taxon>Pseudomonadati</taxon>
        <taxon>Bacteroidota</taxon>
        <taxon>Bacteroidia</taxon>
        <taxon>Bacteroidales</taxon>
        <taxon>Bacteroidaceae</taxon>
        <taxon>Phocaeicola</taxon>
    </lineage>
</organism>
<name>A0A921FCE0_9BACT</name>
<dbReference type="CDD" id="cd14948">
    <property type="entry name" value="BACON"/>
    <property type="match status" value="1"/>
</dbReference>
<dbReference type="InterPro" id="IPR013783">
    <property type="entry name" value="Ig-like_fold"/>
</dbReference>
<dbReference type="Gene3D" id="3.80.10.10">
    <property type="entry name" value="Ribonuclease Inhibitor"/>
    <property type="match status" value="1"/>
</dbReference>
<dbReference type="EMBL" id="DYXD01000115">
    <property type="protein sequence ID" value="HJF07582.1"/>
    <property type="molecule type" value="Genomic_DNA"/>
</dbReference>
<reference evidence="2" key="2">
    <citation type="submission" date="2021-09" db="EMBL/GenBank/DDBJ databases">
        <authorList>
            <person name="Gilroy R."/>
        </authorList>
    </citation>
    <scope>NUCLEOTIDE SEQUENCE</scope>
    <source>
        <strain evidence="2">CHK165-8395</strain>
    </source>
</reference>
<protein>
    <submittedName>
        <fullName evidence="2">BACON domain-containing protein</fullName>
    </submittedName>
</protein>
<dbReference type="InterPro" id="IPR032675">
    <property type="entry name" value="LRR_dom_sf"/>
</dbReference>
<dbReference type="InterPro" id="IPR024361">
    <property type="entry name" value="BACON"/>
</dbReference>
<evidence type="ECO:0000313" key="3">
    <source>
        <dbReference type="Proteomes" id="UP000718012"/>
    </source>
</evidence>
<dbReference type="SUPFAM" id="SSF52058">
    <property type="entry name" value="L domain-like"/>
    <property type="match status" value="1"/>
</dbReference>
<comment type="caution">
    <text evidence="2">The sequence shown here is derived from an EMBL/GenBank/DDBJ whole genome shotgun (WGS) entry which is preliminary data.</text>
</comment>
<accession>A0A921FCE0</accession>
<dbReference type="Pfam" id="PF13004">
    <property type="entry name" value="BACON"/>
    <property type="match status" value="1"/>
</dbReference>
<dbReference type="Gene3D" id="2.60.40.10">
    <property type="entry name" value="Immunoglobulins"/>
    <property type="match status" value="1"/>
</dbReference>
<gene>
    <name evidence="2" type="ORF">K8U81_05240</name>
</gene>
<sequence length="644" mass="71941">MKIINRLILGLAVFAGIITSCKEDDDLTVPGGLSLEVEEITVGPEQSFKEVLVKAGVDWQASSSTPWISVSPANGTGSATCVLNIDSTLAYTSRTAQVRFSPLGYEPKILKVTQFGFGKQIMLDKPEVELENSDIEDNRYFDVTISTNVQFAIDNVEYSFAEEVSAEDEAGMSESDKADWITLPKETDLGVNLDKGSRPRSVKARFKWNMNAVPYTRVAKIKLVAKNSEDQLVDSEGNEIDGVYLTVKQKPAMRIEDNRAGDSISIVLINQKVQCMYALDVSENMQNWSDVTLWEETDEDLPEPAAVGRVRSLSIAMIDTKETLPQEIKNLRYLESFNIQSNTNRQDREIVLGPEICELKYLKKLSITSYGLVELPDEFVKLGGAADDSYVGLEELGLESNNFASLSKVTDIVNKENFPKLKALRLSGCRRSDTLLDLSQMEDGNKWRGIHVGMYINLGKSNDKEEFIKLLGWDTLEQLGLSYGFIEGELPTDEEMMSRFGNYSQYASQHPDADVCTLLADTCQWLKTSDKPVTVKYDGGEFSVKGSEVPCVLPNIKSLTLNLNFITGKLPNWLVFHPYLIDWYPEAMVFQQETGKNSAAKDAGFDEVPMDFEYFYGKVANDQNAAFPKYYGKYVLEGEEVSGE</sequence>
<feature type="domain" description="BACON" evidence="1">
    <location>
        <begin position="58"/>
        <end position="114"/>
    </location>
</feature>
<dbReference type="AlphaFoldDB" id="A0A921FCE0"/>
<dbReference type="PROSITE" id="PS51257">
    <property type="entry name" value="PROKAR_LIPOPROTEIN"/>
    <property type="match status" value="1"/>
</dbReference>
<proteinExistence type="predicted"/>
<dbReference type="Proteomes" id="UP000718012">
    <property type="component" value="Unassembled WGS sequence"/>
</dbReference>
<reference evidence="2" key="1">
    <citation type="journal article" date="2021" name="PeerJ">
        <title>Extensive microbial diversity within the chicken gut microbiome revealed by metagenomics and culture.</title>
        <authorList>
            <person name="Gilroy R."/>
            <person name="Ravi A."/>
            <person name="Getino M."/>
            <person name="Pursley I."/>
            <person name="Horton D.L."/>
            <person name="Alikhan N.F."/>
            <person name="Baker D."/>
            <person name="Gharbi K."/>
            <person name="Hall N."/>
            <person name="Watson M."/>
            <person name="Adriaenssens E.M."/>
            <person name="Foster-Nyarko E."/>
            <person name="Jarju S."/>
            <person name="Secka A."/>
            <person name="Antonio M."/>
            <person name="Oren A."/>
            <person name="Chaudhuri R.R."/>
            <person name="La Ragione R."/>
            <person name="Hildebrand F."/>
            <person name="Pallen M.J."/>
        </authorList>
    </citation>
    <scope>NUCLEOTIDE SEQUENCE</scope>
    <source>
        <strain evidence="2">CHK165-8395</strain>
    </source>
</reference>
<evidence type="ECO:0000259" key="1">
    <source>
        <dbReference type="Pfam" id="PF13004"/>
    </source>
</evidence>